<feature type="region of interest" description="Disordered" evidence="1">
    <location>
        <begin position="359"/>
        <end position="385"/>
    </location>
</feature>
<feature type="region of interest" description="Disordered" evidence="1">
    <location>
        <begin position="204"/>
        <end position="300"/>
    </location>
</feature>
<comment type="caution">
    <text evidence="2">The sequence shown here is derived from an EMBL/GenBank/DDBJ whole genome shotgun (WGS) entry which is preliminary data.</text>
</comment>
<feature type="compositionally biased region" description="Acidic residues" evidence="1">
    <location>
        <begin position="288"/>
        <end position="300"/>
    </location>
</feature>
<dbReference type="AlphaFoldDB" id="A0ABD5P579"/>
<feature type="compositionally biased region" description="Basic and acidic residues" evidence="1">
    <location>
        <begin position="216"/>
        <end position="261"/>
    </location>
</feature>
<evidence type="ECO:0000313" key="3">
    <source>
        <dbReference type="Proteomes" id="UP001595821"/>
    </source>
</evidence>
<evidence type="ECO:0008006" key="4">
    <source>
        <dbReference type="Google" id="ProtNLM"/>
    </source>
</evidence>
<sequence length="412" mass="44357">MDRTDLRSFVGRSRALVEAAPPTSAAETRAWLVEPLLETLGWDVHADARRPDDPVAGVRLEYLLAVESTPAVFVAIESFADTLDAERARRLQTAMDRTGVDGAIYTNGRHWLLFAGPDGDPLECRLPSLLECDDALDSLSKASVRRRLEQHSRRLVARRLAVDRATLANSIADDLATVAGDAYSDEFRTAAGRFVDGLVESLADDSPRAAGTGGETDGRTLEFDHRSVTGRPDDENDRRELASRSDDSRSGPPAETKRETESAASTTSSTADAGRSRRPRDSTSDESAGADDGPDTDEDGEYVVRFFNDRGSIGAVGHSSPGSAMAHAAEYLLERGLSGIRVPWQSNDGVVVLNDEPVRADGTPMPSSRELSNGWHLDTSGTSDEQATRVVAMAERAGLRAMLTGDWSATTD</sequence>
<dbReference type="EMBL" id="JBHSDJ010000132">
    <property type="protein sequence ID" value="MFC4249337.1"/>
    <property type="molecule type" value="Genomic_DNA"/>
</dbReference>
<gene>
    <name evidence="2" type="ORF">ACFOZ7_20800</name>
</gene>
<accession>A0ABD5P579</accession>
<feature type="compositionally biased region" description="Low complexity" evidence="1">
    <location>
        <begin position="262"/>
        <end position="273"/>
    </location>
</feature>
<organism evidence="2 3">
    <name type="scientific">Natribaculum luteum</name>
    <dbReference type="NCBI Taxonomy" id="1586232"/>
    <lineage>
        <taxon>Archaea</taxon>
        <taxon>Methanobacteriati</taxon>
        <taxon>Methanobacteriota</taxon>
        <taxon>Stenosarchaea group</taxon>
        <taxon>Halobacteria</taxon>
        <taxon>Halobacteriales</taxon>
        <taxon>Natrialbaceae</taxon>
        <taxon>Natribaculum</taxon>
    </lineage>
</organism>
<name>A0ABD5P579_9EURY</name>
<dbReference type="GeneID" id="71855750"/>
<evidence type="ECO:0000313" key="2">
    <source>
        <dbReference type="EMBL" id="MFC4249337.1"/>
    </source>
</evidence>
<reference evidence="2 3" key="1">
    <citation type="journal article" date="2014" name="Int. J. Syst. Evol. Microbiol.">
        <title>Complete genome sequence of Corynebacterium casei LMG S-19264T (=DSM 44701T), isolated from a smear-ripened cheese.</title>
        <authorList>
            <consortium name="US DOE Joint Genome Institute (JGI-PGF)"/>
            <person name="Walter F."/>
            <person name="Albersmeier A."/>
            <person name="Kalinowski J."/>
            <person name="Ruckert C."/>
        </authorList>
    </citation>
    <scope>NUCLEOTIDE SEQUENCE [LARGE SCALE GENOMIC DNA]</scope>
    <source>
        <strain evidence="2 3">IBRC-M 10912</strain>
    </source>
</reference>
<dbReference type="RefSeq" id="WP_246970655.1">
    <property type="nucleotide sequence ID" value="NZ_CP095397.1"/>
</dbReference>
<protein>
    <recommendedName>
        <fullName evidence="4">Type I restriction enzyme R protein N-terminal domain-containing protein</fullName>
    </recommendedName>
</protein>
<evidence type="ECO:0000256" key="1">
    <source>
        <dbReference type="SAM" id="MobiDB-lite"/>
    </source>
</evidence>
<dbReference type="Proteomes" id="UP001595821">
    <property type="component" value="Unassembled WGS sequence"/>
</dbReference>
<proteinExistence type="predicted"/>